<feature type="region of interest" description="Disordered" evidence="1">
    <location>
        <begin position="253"/>
        <end position="314"/>
    </location>
</feature>
<dbReference type="Proteomes" id="UP000078237">
    <property type="component" value="Unassembled WGS sequence"/>
</dbReference>
<comment type="caution">
    <text evidence="3">The sequence shown here is derived from an EMBL/GenBank/DDBJ whole genome shotgun (WGS) entry which is preliminary data.</text>
</comment>
<dbReference type="AlphaFoldDB" id="A0A175W3B8"/>
<proteinExistence type="predicted"/>
<name>A0A175W3B8_9PEZI</name>
<evidence type="ECO:0000256" key="2">
    <source>
        <dbReference type="SAM" id="SignalP"/>
    </source>
</evidence>
<evidence type="ECO:0000313" key="4">
    <source>
        <dbReference type="Proteomes" id="UP000078237"/>
    </source>
</evidence>
<dbReference type="EMBL" id="LCTW02000129">
    <property type="protein sequence ID" value="KXX78208.1"/>
    <property type="molecule type" value="Genomic_DNA"/>
</dbReference>
<evidence type="ECO:0000313" key="3">
    <source>
        <dbReference type="EMBL" id="KXX78208.1"/>
    </source>
</evidence>
<dbReference type="OrthoDB" id="4359806at2759"/>
<feature type="chain" id="PRO_5008043561" evidence="2">
    <location>
        <begin position="19"/>
        <end position="314"/>
    </location>
</feature>
<gene>
    <name evidence="3" type="ORF">MMYC01_205065</name>
</gene>
<reference evidence="3 4" key="1">
    <citation type="journal article" date="2016" name="Genome Announc.">
        <title>Genome Sequence of Madurella mycetomatis mm55, Isolated from a Human Mycetoma Case in Sudan.</title>
        <authorList>
            <person name="Smit S."/>
            <person name="Derks M.F."/>
            <person name="Bervoets S."/>
            <person name="Fahal A."/>
            <person name="van Leeuwen W."/>
            <person name="van Belkum A."/>
            <person name="van de Sande W.W."/>
        </authorList>
    </citation>
    <scope>NUCLEOTIDE SEQUENCE [LARGE SCALE GENOMIC DNA]</scope>
    <source>
        <strain evidence="4">mm55</strain>
    </source>
</reference>
<evidence type="ECO:0000256" key="1">
    <source>
        <dbReference type="SAM" id="MobiDB-lite"/>
    </source>
</evidence>
<protein>
    <submittedName>
        <fullName evidence="3">Glucarate dehydratase</fullName>
    </submittedName>
</protein>
<feature type="signal peptide" evidence="2">
    <location>
        <begin position="1"/>
        <end position="18"/>
    </location>
</feature>
<organism evidence="3 4">
    <name type="scientific">Madurella mycetomatis</name>
    <dbReference type="NCBI Taxonomy" id="100816"/>
    <lineage>
        <taxon>Eukaryota</taxon>
        <taxon>Fungi</taxon>
        <taxon>Dikarya</taxon>
        <taxon>Ascomycota</taxon>
        <taxon>Pezizomycotina</taxon>
        <taxon>Sordariomycetes</taxon>
        <taxon>Sordariomycetidae</taxon>
        <taxon>Sordariales</taxon>
        <taxon>Sordariales incertae sedis</taxon>
        <taxon>Madurella</taxon>
    </lineage>
</organism>
<dbReference type="VEuPathDB" id="FungiDB:MMYC01_205065"/>
<feature type="compositionally biased region" description="Basic and acidic residues" evidence="1">
    <location>
        <begin position="264"/>
        <end position="314"/>
    </location>
</feature>
<sequence length="314" mass="35195">MKLEALLTFALLTGAVTAVGPASPKSPPRLRGKREKMADWKWPNPFESPRHKKFDAACEVERLFEAKEYMLDDLSESGPGGLLAYRDALKQVFATREYPGSWDGIDPHGYDRNLLLMGYDEMPLKVREWIEEQERTDGPGKGLFAVYNRPMSGTRALHTIKIPAETPVSEEWREKDDRRVALFAPGALYEVLPLWVAEGSGCENSLLDLSKYSGKLVDDGVVAYPIHWTWAKRGQGKREIEFRVKAQVLKLKPGESAEEDPEEVVEKTEAEKVDTAEKASESDKTEKVEKVEGAEKPASTEEAVETEKAGKDEL</sequence>
<accession>A0A175W3B8</accession>
<keyword evidence="2" id="KW-0732">Signal</keyword>
<keyword evidence="4" id="KW-1185">Reference proteome</keyword>